<reference evidence="7" key="1">
    <citation type="submission" date="2017-04" db="EMBL/GenBank/DDBJ databases">
        <title>Genome evolution of the luminous symbionts of deep sea anglerfish.</title>
        <authorList>
            <person name="Hendry T.A."/>
        </authorList>
    </citation>
    <scope>NUCLEOTIDE SEQUENCE [LARGE SCALE GENOMIC DNA]</scope>
</reference>
<dbReference type="PANTHER" id="PTHR39455">
    <property type="entry name" value="CELL DIVISION PROTEIN ZAPD"/>
    <property type="match status" value="1"/>
</dbReference>
<dbReference type="InterPro" id="IPR027462">
    <property type="entry name" value="ZapD_C"/>
</dbReference>
<comment type="caution">
    <text evidence="6">The sequence shown here is derived from an EMBL/GenBank/DDBJ whole genome shotgun (WGS) entry which is preliminary data.</text>
</comment>
<evidence type="ECO:0000256" key="1">
    <source>
        <dbReference type="ARBA" id="ARBA00022490"/>
    </source>
</evidence>
<dbReference type="HAMAP" id="MF_01092">
    <property type="entry name" value="ZapD"/>
    <property type="match status" value="1"/>
</dbReference>
<dbReference type="AlphaFoldDB" id="A0A2A5T5G0"/>
<dbReference type="NCBIfam" id="NF003655">
    <property type="entry name" value="PRK05287.1-3"/>
    <property type="match status" value="1"/>
</dbReference>
<name>A0A2A5T5G0_9GAMM</name>
<dbReference type="EMBL" id="NBYY01000010">
    <property type="protein sequence ID" value="PCS23386.1"/>
    <property type="molecule type" value="Genomic_DNA"/>
</dbReference>
<comment type="similarity">
    <text evidence="5">Belongs to the ZapD family.</text>
</comment>
<keyword evidence="1 5" id="KW-0963">Cytoplasm</keyword>
<dbReference type="NCBIfam" id="NF003656">
    <property type="entry name" value="PRK05287.1-4"/>
    <property type="match status" value="1"/>
</dbReference>
<comment type="subcellular location">
    <subcellularLocation>
        <location evidence="5">Cytoplasm</location>
    </subcellularLocation>
    <text evidence="5">Localizes to mid-cell in an FtsZ-dependent manner.</text>
</comment>
<dbReference type="Proteomes" id="UP000219020">
    <property type="component" value="Unassembled WGS sequence"/>
</dbReference>
<evidence type="ECO:0000313" key="7">
    <source>
        <dbReference type="Proteomes" id="UP000219020"/>
    </source>
</evidence>
<dbReference type="Pfam" id="PF07072">
    <property type="entry name" value="ZapD"/>
    <property type="match status" value="1"/>
</dbReference>
<dbReference type="GO" id="GO:0000917">
    <property type="term" value="P:division septum assembly"/>
    <property type="evidence" value="ECO:0007669"/>
    <property type="project" value="UniProtKB-KW"/>
</dbReference>
<dbReference type="Gene3D" id="1.10.3900.10">
    <property type="entry name" value="YacF-like"/>
    <property type="match status" value="1"/>
</dbReference>
<dbReference type="RefSeq" id="WP_097356114.1">
    <property type="nucleotide sequence ID" value="NZ_CAWNJE010000019.1"/>
</dbReference>
<keyword evidence="3 5" id="KW-0717">Septation</keyword>
<dbReference type="InterPro" id="IPR009777">
    <property type="entry name" value="ZapD"/>
</dbReference>
<dbReference type="SUPFAM" id="SSF160950">
    <property type="entry name" value="YacF-like"/>
    <property type="match status" value="1"/>
</dbReference>
<dbReference type="GO" id="GO:0043093">
    <property type="term" value="P:FtsZ-dependent cytokinesis"/>
    <property type="evidence" value="ECO:0007669"/>
    <property type="project" value="UniProtKB-UniRule"/>
</dbReference>
<accession>A0A2A5T5G0</accession>
<comment type="function">
    <text evidence="5">Cell division factor that enhances FtsZ-ring assembly. Directly interacts with FtsZ and promotes bundling of FtsZ protofilaments, with a reduction in FtsZ GTPase activity.</text>
</comment>
<dbReference type="Gene3D" id="2.60.440.10">
    <property type="entry name" value="YacF-like domains"/>
    <property type="match status" value="1"/>
</dbReference>
<dbReference type="InterPro" id="IPR036268">
    <property type="entry name" value="ZapD_sf"/>
</dbReference>
<evidence type="ECO:0000256" key="5">
    <source>
        <dbReference type="HAMAP-Rule" id="MF_01092"/>
    </source>
</evidence>
<protein>
    <recommendedName>
        <fullName evidence="5">Cell division protein ZapD</fullName>
    </recommendedName>
    <alternativeName>
        <fullName evidence="5">Z ring-associated protein D</fullName>
    </alternativeName>
</protein>
<evidence type="ECO:0000256" key="3">
    <source>
        <dbReference type="ARBA" id="ARBA00023210"/>
    </source>
</evidence>
<dbReference type="GO" id="GO:0032153">
    <property type="term" value="C:cell division site"/>
    <property type="evidence" value="ECO:0007669"/>
    <property type="project" value="TreeGrafter"/>
</dbReference>
<keyword evidence="2 5" id="KW-0132">Cell division</keyword>
<dbReference type="GO" id="GO:0005737">
    <property type="term" value="C:cytoplasm"/>
    <property type="evidence" value="ECO:0007669"/>
    <property type="project" value="UniProtKB-SubCell"/>
</dbReference>
<gene>
    <name evidence="5" type="primary">zapD</name>
    <name evidence="6" type="ORF">BTN49_0983</name>
</gene>
<sequence>MTSETLYEHPLNEQVRVYLRLEHLLRQISHASSLSESYYSNVFLKSLFDLIEILEQIQIKTELAKDLDKQRAKLQAWLNVPEVDKDQLVTLLTESRQLQRDLLQAPRLGQEIRENRFLSSIRQRFSIPGGTCSFDLPALHHWHNLPIAHRQSDALAWQLSLKPLSHALSFWLRLTRGSATMQPFTIHTGFFQKEVIGASLLRIQISPDYNVFPLVSGHKSRFSIRFMPFDDRQTIADTMVLYLSVC</sequence>
<evidence type="ECO:0000256" key="2">
    <source>
        <dbReference type="ARBA" id="ARBA00022618"/>
    </source>
</evidence>
<evidence type="ECO:0000256" key="4">
    <source>
        <dbReference type="ARBA" id="ARBA00023306"/>
    </source>
</evidence>
<keyword evidence="4 5" id="KW-0131">Cell cycle</keyword>
<proteinExistence type="inferred from homology"/>
<comment type="subunit">
    <text evidence="5">Interacts with FtsZ.</text>
</comment>
<dbReference type="GeneID" id="66951316"/>
<keyword evidence="7" id="KW-1185">Reference proteome</keyword>
<dbReference type="PANTHER" id="PTHR39455:SF1">
    <property type="entry name" value="CELL DIVISION PROTEIN ZAPD"/>
    <property type="match status" value="1"/>
</dbReference>
<organism evidence="6 7">
    <name type="scientific">Candidatus Enterovibrio escicola</name>
    <dbReference type="NCBI Taxonomy" id="1927127"/>
    <lineage>
        <taxon>Bacteria</taxon>
        <taxon>Pseudomonadati</taxon>
        <taxon>Pseudomonadota</taxon>
        <taxon>Gammaproteobacteria</taxon>
        <taxon>Vibrionales</taxon>
        <taxon>Vibrionaceae</taxon>
        <taxon>Enterovibrio</taxon>
    </lineage>
</organism>
<evidence type="ECO:0000313" key="6">
    <source>
        <dbReference type="EMBL" id="PCS23386.1"/>
    </source>
</evidence>